<dbReference type="AlphaFoldDB" id="A0A915K3P6"/>
<dbReference type="WBParaSite" id="nRc.2.0.1.t32837-RA">
    <property type="protein sequence ID" value="nRc.2.0.1.t32837-RA"/>
    <property type="gene ID" value="nRc.2.0.1.g32837"/>
</dbReference>
<accession>A0A915K3P6</accession>
<name>A0A915K3P6_ROMCU</name>
<reference evidence="2" key="1">
    <citation type="submission" date="2022-11" db="UniProtKB">
        <authorList>
            <consortium name="WormBaseParasite"/>
        </authorList>
    </citation>
    <scope>IDENTIFICATION</scope>
</reference>
<sequence length="152" mass="17912">MPVPVGNFFKEVVDEVFRREKTTNIQGIFNVTMLKWHCEYGNQGQQCVSKCSNESPYKQEMLEVLRPTSYICDESDFIAYSNCYRQVYEDDVDQCESREKCLPYKTVMINFFYEGRTSIRTMSQSQDIEFILNSLCRYINCGNQCRMNEIST</sequence>
<evidence type="ECO:0000313" key="1">
    <source>
        <dbReference type="Proteomes" id="UP000887565"/>
    </source>
</evidence>
<organism evidence="1 2">
    <name type="scientific">Romanomermis culicivorax</name>
    <name type="common">Nematode worm</name>
    <dbReference type="NCBI Taxonomy" id="13658"/>
    <lineage>
        <taxon>Eukaryota</taxon>
        <taxon>Metazoa</taxon>
        <taxon>Ecdysozoa</taxon>
        <taxon>Nematoda</taxon>
        <taxon>Enoplea</taxon>
        <taxon>Dorylaimia</taxon>
        <taxon>Mermithida</taxon>
        <taxon>Mermithoidea</taxon>
        <taxon>Mermithidae</taxon>
        <taxon>Romanomermis</taxon>
    </lineage>
</organism>
<keyword evidence="1" id="KW-1185">Reference proteome</keyword>
<proteinExistence type="predicted"/>
<evidence type="ECO:0000313" key="2">
    <source>
        <dbReference type="WBParaSite" id="nRc.2.0.1.t32837-RA"/>
    </source>
</evidence>
<protein>
    <submittedName>
        <fullName evidence="2">Uncharacterized protein</fullName>
    </submittedName>
</protein>
<dbReference type="Proteomes" id="UP000887565">
    <property type="component" value="Unplaced"/>
</dbReference>